<comment type="caution">
    <text evidence="1">The sequence shown here is derived from an EMBL/GenBank/DDBJ whole genome shotgun (WGS) entry which is preliminary data.</text>
</comment>
<sequence>MSLSIDAVHLLDTLIQTYLSNQQPDKALALLRAQQVYGPLSVRRRLVLAQSQIRCGLASQALETLDQVLAQSPQAQLLLACYLLRATALQEVGLEAQAVQAMQDYVQLRSTSRVDQKEQQ</sequence>
<evidence type="ECO:0000313" key="1">
    <source>
        <dbReference type="EMBL" id="MDN4120072.1"/>
    </source>
</evidence>
<name>A0ABT8EFL6_9BURK</name>
<dbReference type="SUPFAM" id="SSF48452">
    <property type="entry name" value="TPR-like"/>
    <property type="match status" value="1"/>
</dbReference>
<evidence type="ECO:0000313" key="2">
    <source>
        <dbReference type="Proteomes" id="UP001168613"/>
    </source>
</evidence>
<evidence type="ECO:0008006" key="3">
    <source>
        <dbReference type="Google" id="ProtNLM"/>
    </source>
</evidence>
<dbReference type="RefSeq" id="WP_266122592.1">
    <property type="nucleotide sequence ID" value="NZ_JAJHNU010000001.1"/>
</dbReference>
<accession>A0ABT8EFL6</accession>
<dbReference type="Proteomes" id="UP001168613">
    <property type="component" value="Unassembled WGS sequence"/>
</dbReference>
<dbReference type="EMBL" id="JAJHNU010000001">
    <property type="protein sequence ID" value="MDN4120072.1"/>
    <property type="molecule type" value="Genomic_DNA"/>
</dbReference>
<gene>
    <name evidence="1" type="ORF">LMS43_02095</name>
</gene>
<keyword evidence="2" id="KW-1185">Reference proteome</keyword>
<dbReference type="InterPro" id="IPR011990">
    <property type="entry name" value="TPR-like_helical_dom_sf"/>
</dbReference>
<protein>
    <recommendedName>
        <fullName evidence="3">Tetratricopeptide repeat protein</fullName>
    </recommendedName>
</protein>
<organism evidence="1 2">
    <name type="scientific">Alcaligenes endophyticus</name>
    <dbReference type="NCBI Taxonomy" id="1929088"/>
    <lineage>
        <taxon>Bacteria</taxon>
        <taxon>Pseudomonadati</taxon>
        <taxon>Pseudomonadota</taxon>
        <taxon>Betaproteobacteria</taxon>
        <taxon>Burkholderiales</taxon>
        <taxon>Alcaligenaceae</taxon>
        <taxon>Alcaligenes</taxon>
    </lineage>
</organism>
<proteinExistence type="predicted"/>
<dbReference type="Gene3D" id="1.25.40.10">
    <property type="entry name" value="Tetratricopeptide repeat domain"/>
    <property type="match status" value="1"/>
</dbReference>
<reference evidence="1" key="1">
    <citation type="submission" date="2021-11" db="EMBL/GenBank/DDBJ databases">
        <title>Draft genome sequence of Alcaligenes endophyticus type strain CCUG 75668T.</title>
        <authorList>
            <person name="Salva-Serra F."/>
            <person name="Duran R.E."/>
            <person name="Seeger M."/>
            <person name="Moore E.R.B."/>
            <person name="Jaen-Luchoro D."/>
        </authorList>
    </citation>
    <scope>NUCLEOTIDE SEQUENCE</scope>
    <source>
        <strain evidence="1">CCUG 75668</strain>
    </source>
</reference>